<feature type="compositionally biased region" description="Basic and acidic residues" evidence="11">
    <location>
        <begin position="1197"/>
        <end position="1210"/>
    </location>
</feature>
<feature type="domain" description="Aminopeptidase N-like N-terminal" evidence="15">
    <location>
        <begin position="214"/>
        <end position="398"/>
    </location>
</feature>
<evidence type="ECO:0000256" key="7">
    <source>
        <dbReference type="ARBA" id="ARBA00023049"/>
    </source>
</evidence>
<feature type="region of interest" description="Disordered" evidence="11">
    <location>
        <begin position="1106"/>
        <end position="1125"/>
    </location>
</feature>
<dbReference type="FunFam" id="2.60.40.1910:FF:000004">
    <property type="entry name" value="Aminopeptidase"/>
    <property type="match status" value="1"/>
</dbReference>
<dbReference type="InterPro" id="IPR045357">
    <property type="entry name" value="Aminopeptidase_N-like_N"/>
</dbReference>
<feature type="region of interest" description="Disordered" evidence="11">
    <location>
        <begin position="1158"/>
        <end position="1210"/>
    </location>
</feature>
<evidence type="ECO:0000313" key="17">
    <source>
        <dbReference type="Proteomes" id="UP000309340"/>
    </source>
</evidence>
<dbReference type="Pfam" id="PF01433">
    <property type="entry name" value="Peptidase_M1"/>
    <property type="match status" value="1"/>
</dbReference>
<protein>
    <submittedName>
        <fullName evidence="16">Uncharacterized protein</fullName>
    </submittedName>
</protein>
<dbReference type="Gene3D" id="2.60.40.1910">
    <property type="match status" value="1"/>
</dbReference>
<keyword evidence="17" id="KW-1185">Reference proteome</keyword>
<dbReference type="Gene3D" id="2.130.10.10">
    <property type="entry name" value="YVTN repeat-like/Quinoprotein amine dehydrogenase"/>
    <property type="match status" value="1"/>
</dbReference>
<dbReference type="SUPFAM" id="SSF55486">
    <property type="entry name" value="Metalloproteases ('zincins'), catalytic domain"/>
    <property type="match status" value="1"/>
</dbReference>
<evidence type="ECO:0000256" key="11">
    <source>
        <dbReference type="SAM" id="MobiDB-lite"/>
    </source>
</evidence>
<dbReference type="Gene3D" id="1.10.390.10">
    <property type="entry name" value="Neutral Protease Domain 2"/>
    <property type="match status" value="1"/>
</dbReference>
<dbReference type="GO" id="GO:0042277">
    <property type="term" value="F:peptide binding"/>
    <property type="evidence" value="ECO:0007669"/>
    <property type="project" value="TreeGrafter"/>
</dbReference>
<feature type="active site" description="Proton acceptor" evidence="8">
    <location>
        <position position="511"/>
    </location>
</feature>
<keyword evidence="5" id="KW-0378">Hydrolase</keyword>
<keyword evidence="4 9" id="KW-0479">Metal-binding</keyword>
<dbReference type="InterPro" id="IPR015943">
    <property type="entry name" value="WD40/YVTN_repeat-like_dom_sf"/>
</dbReference>
<feature type="domain" description="Peptidase M1 membrane alanine aminopeptidase" evidence="13">
    <location>
        <begin position="439"/>
        <end position="655"/>
    </location>
</feature>
<dbReference type="PANTHER" id="PTHR11533:SF171">
    <property type="entry name" value="AMINOPEPTIDASE"/>
    <property type="match status" value="1"/>
</dbReference>
<keyword evidence="12" id="KW-0812">Transmembrane</keyword>
<dbReference type="SUPFAM" id="SSF63737">
    <property type="entry name" value="Leukotriene A4 hydrolase N-terminal domain"/>
    <property type="match status" value="1"/>
</dbReference>
<dbReference type="PRINTS" id="PR00756">
    <property type="entry name" value="ALADIPTASE"/>
</dbReference>
<reference evidence="16 17" key="1">
    <citation type="submission" date="2017-03" db="EMBL/GenBank/DDBJ databases">
        <title>Genomes of endolithic fungi from Antarctica.</title>
        <authorList>
            <person name="Coleine C."/>
            <person name="Masonjones S."/>
            <person name="Stajich J.E."/>
        </authorList>
    </citation>
    <scope>NUCLEOTIDE SEQUENCE [LARGE SCALE GENOMIC DNA]</scope>
    <source>
        <strain evidence="16 17">CCFEE 5184</strain>
    </source>
</reference>
<feature type="binding site" evidence="9">
    <location>
        <position position="514"/>
    </location>
    <ligand>
        <name>Zn(2+)</name>
        <dbReference type="ChEBI" id="CHEBI:29105"/>
        <note>catalytic</note>
    </ligand>
</feature>
<dbReference type="PANTHER" id="PTHR11533">
    <property type="entry name" value="PROTEASE M1 ZINC METALLOPROTEASE"/>
    <property type="match status" value="1"/>
</dbReference>
<dbReference type="OrthoDB" id="10031169at2759"/>
<evidence type="ECO:0000259" key="14">
    <source>
        <dbReference type="Pfam" id="PF11838"/>
    </source>
</evidence>
<proteinExistence type="inferred from homology"/>
<feature type="region of interest" description="Disordered" evidence="11">
    <location>
        <begin position="1225"/>
        <end position="1275"/>
    </location>
</feature>
<evidence type="ECO:0000256" key="2">
    <source>
        <dbReference type="ARBA" id="ARBA00022438"/>
    </source>
</evidence>
<dbReference type="GO" id="GO:0008270">
    <property type="term" value="F:zinc ion binding"/>
    <property type="evidence" value="ECO:0007669"/>
    <property type="project" value="InterPro"/>
</dbReference>
<feature type="compositionally biased region" description="Basic and acidic residues" evidence="11">
    <location>
        <begin position="1990"/>
        <end position="1999"/>
    </location>
</feature>
<evidence type="ECO:0000313" key="16">
    <source>
        <dbReference type="EMBL" id="TKA73134.1"/>
    </source>
</evidence>
<feature type="compositionally biased region" description="Basic and acidic residues" evidence="11">
    <location>
        <begin position="1115"/>
        <end position="1125"/>
    </location>
</feature>
<feature type="compositionally biased region" description="Low complexity" evidence="11">
    <location>
        <begin position="1169"/>
        <end position="1181"/>
    </location>
</feature>
<dbReference type="Gene3D" id="2.60.40.1730">
    <property type="entry name" value="tricorn interacting facor f3 domain"/>
    <property type="match status" value="1"/>
</dbReference>
<dbReference type="SMART" id="SM00320">
    <property type="entry name" value="WD40"/>
    <property type="match status" value="5"/>
</dbReference>
<feature type="domain" description="ERAP1-like C-terminal" evidence="14">
    <location>
        <begin position="729"/>
        <end position="1043"/>
    </location>
</feature>
<dbReference type="InterPro" id="IPR042097">
    <property type="entry name" value="Aminopeptidase_N-like_N_sf"/>
</dbReference>
<dbReference type="InterPro" id="IPR001680">
    <property type="entry name" value="WD40_rpt"/>
</dbReference>
<dbReference type="InterPro" id="IPR036322">
    <property type="entry name" value="WD40_repeat_dom_sf"/>
</dbReference>
<keyword evidence="3" id="KW-0645">Protease</keyword>
<dbReference type="InterPro" id="IPR034016">
    <property type="entry name" value="M1_APN-typ"/>
</dbReference>
<feature type="region of interest" description="Disordered" evidence="11">
    <location>
        <begin position="1333"/>
        <end position="1373"/>
    </location>
</feature>
<comment type="cofactor">
    <cofactor evidence="9">
        <name>Zn(2+)</name>
        <dbReference type="ChEBI" id="CHEBI:29105"/>
    </cofactor>
    <text evidence="9">Binds 1 zinc ion per subunit.</text>
</comment>
<dbReference type="InterPro" id="IPR050344">
    <property type="entry name" value="Peptidase_M1_aminopeptidases"/>
</dbReference>
<dbReference type="STRING" id="329884.A0A4U0X963"/>
<comment type="caution">
    <text evidence="16">The sequence shown here is derived from an EMBL/GenBank/DDBJ whole genome shotgun (WGS) entry which is preliminary data.</text>
</comment>
<dbReference type="Pfam" id="PF11838">
    <property type="entry name" value="ERAP1_C"/>
    <property type="match status" value="1"/>
</dbReference>
<feature type="transmembrane region" description="Helical" evidence="12">
    <location>
        <begin position="54"/>
        <end position="72"/>
    </location>
</feature>
<dbReference type="InterPro" id="IPR009598">
    <property type="entry name" value="BCALP"/>
</dbReference>
<feature type="site" description="Transition state stabilizer" evidence="10">
    <location>
        <position position="596"/>
    </location>
</feature>
<sequence>MFCLRSVSSPLLFSSSPTNNADFHQWLGLLVFLSSCSPLYVVLFLATNYWLQRPCVYCSILLFVLCASLIDFKADWFEPRWQPSTESTQTASETLSSFVSGNATVTDAVLETASLAISVLNGTGGSLASAVMEGVKRRAGGGASNSSSSSGSATLGFFSVVKSAMEKWQVRIPCLGVVGQGTLVKMASDRDILPSDVKPSNYALSIFDLQAGEPWTYQGTVAIDLEVKKSTKSITLNTLQLKVHSVEVLSEAGKTASSVKVSDISYDEKNQRCTLTFDQSLPETPKAVLSISFEGIMNGDMAGFYRSKYKPTEAPSKGVARDDNNHYMFSTQFESSDARRAFPCFDEPNLKASFDFDIEIPNDLVALSNMPEKEVKKSKKEGHKIVSFEHAPPMSTYLLAWAFGDFEYIEDFTRRKYNGKTLPVRVYTTRGLKDQGKLALQSAHQVVDYFSEVFRIDYPLPKVDLLAVHEFSHGAMENWGLITYRTTAVLFDEAVSDQKYRNRVVYVVAHELAHQWFGNLVTMDWWNELWLNEGFATWVGWYAVDHLHPDWNVWGQFVTEGMQMAFQLDSLRTSHPIEVPVRNALEVGQIFDHISYLKGSSVIRMLAAHLGVETFLKGVGDYLQAHTYGNARTSDLWDALSKASGQDVTAFMDPWIRKIGFPVVTVAEEPGQISVKQSRFLTAGEVKPEEDETVWWIPIGLKTGPEATDAKREPLTVKEDTYRDIDTSFYKLNADQTGFYRTNLPPQRLVELSKSLDKLSVTDKIGLVGDAAAMAIAGEGTTAAVLSFMEGFATETNYLVWSEVLSSLAKIRSTFSSDAQVSDGLRNFTLKLVTAATDKVGWSFGPHDDYLTGQLRALLIATAGLMGHESTVAEAQKEFKAYLTGDKKAIHPSLRSAVYKIAVKNGGAEAYKAVQNEFVTTTAVDGKELALMCMGRVQSQELAKDYLSWAFSGNVAIQDVHSVGGSLGNNSKVRDAVWVFVKDNFAMLHEKLGGNMVVLERFLRVSLQKFASFEVERDIEVFFKGKDNAGYDRGLAVVSDTVKGNARYRERDMELVREWLGAHGQPALERLHDSTSAELSKRINHYDDFHAKENLRYGKPLSLSTQRTSAIKARPAPDWETRNEDLTSGKKHYADLTTKPVLQGADLSIFDIPPDSDFAEDRRSRKRAAPPALAAIVIPPAKRLREDDDVQVTGREAASDQSKRHQRHETARLSALQLEHELNSTLAEAETRPGPVDQPIKHTPQSSDTSAHPPKGSATTIPDSRAAHSSGAGAQYTEGDRALIAKLKEEDGLSWDQIMIYFPGRSKGSLGVLYSTKIKGRYGAAAKRIVAPQPRAQSLHRPSAKVKATDSTAQQTHLHRKREAGPSVRDGFVPWGQVHQRTVNDGELSVGSEEDYEIPHNGGPFSRQDLAYPNPASRILRQRELGIVGSRGWSSSVKRIPDELKNHTLQDYTPTRHYMSTSGDVTCLAWAADDRRFAAGSIAITDDRSMQYNSNLNLLVGESDAAVLQELPEHHVQRPLVMDFNNVNALHSMRESQDRRLFTTVAAVGFAPDGRRLYSAGSDKKLRAYAVGSDTTKAQCLYDVRHSALVDLLSINQHGLVATACHTSADGNVQLFNCGESSYRIVHSLSPSRTDSPSSLPIFPTALKWGATPHHSSYLLAGFSSESNEEERDTAGETALWHAESGHLLNLSTITRNVFDVAWNPSPSSASTAFCVASTPGHGKSSLGRRSVVQCYAPEQSRARQVLELECPAFDINDVMYCPYDDYLIAAGATDGKVYIWDKRFAAKNQNPLHTLMHGDSINVLDHERDRELADTGVRFLSWGATSSRLHSGSSDGVVKAWNPYRSPSDAFVADLATLQTAVMSGAFSSDCRQLLIGEERGRLNLLSLGQDTEDGPAPPSKAFKLNAVEGKPVTEPPFVAATDLVTSQQIEIRDMGALPVRQAVQGPAYQGPYFKPTADDWGEAQEQYQQALDRQNEVHSRPQETANDSEARDADHSVERAQEALLALQTREDSHHGLDLAAIATQKAFRHSCKRRSTQEEDRCRLDCNYLPPEMDEVVPDSRRSEQRIPGALRAFPSRAIDLAALDCNGLFDAGLAAKFRKQKNKHSQRSGLPNDYNIYCTTCELAWEVDVLGYNLVRNASEEGHAKKTDEGIATLDGEDTQLAYYHSRWQAFPDQT</sequence>
<dbReference type="FunFam" id="1.25.50.20:FF:000002">
    <property type="entry name" value="Aminopeptidase"/>
    <property type="match status" value="1"/>
</dbReference>
<evidence type="ECO:0000256" key="6">
    <source>
        <dbReference type="ARBA" id="ARBA00022833"/>
    </source>
</evidence>
<feature type="binding site" evidence="9">
    <location>
        <position position="510"/>
    </location>
    <ligand>
        <name>Zn(2+)</name>
        <dbReference type="ChEBI" id="CHEBI:29105"/>
        <note>catalytic</note>
    </ligand>
</feature>
<evidence type="ECO:0000256" key="1">
    <source>
        <dbReference type="ARBA" id="ARBA00010136"/>
    </source>
</evidence>
<dbReference type="GO" id="GO:0016020">
    <property type="term" value="C:membrane"/>
    <property type="evidence" value="ECO:0007669"/>
    <property type="project" value="TreeGrafter"/>
</dbReference>
<dbReference type="CDD" id="cd09601">
    <property type="entry name" value="M1_APN-Q_like"/>
    <property type="match status" value="1"/>
</dbReference>
<dbReference type="SUPFAM" id="SSF50978">
    <property type="entry name" value="WD40 repeat-like"/>
    <property type="match status" value="1"/>
</dbReference>
<evidence type="ECO:0000256" key="12">
    <source>
        <dbReference type="SAM" id="Phobius"/>
    </source>
</evidence>
<dbReference type="GO" id="GO:0043171">
    <property type="term" value="P:peptide catabolic process"/>
    <property type="evidence" value="ECO:0007669"/>
    <property type="project" value="TreeGrafter"/>
</dbReference>
<dbReference type="GO" id="GO:0070006">
    <property type="term" value="F:metalloaminopeptidase activity"/>
    <property type="evidence" value="ECO:0007669"/>
    <property type="project" value="TreeGrafter"/>
</dbReference>
<dbReference type="Pfam" id="PF00400">
    <property type="entry name" value="WD40"/>
    <property type="match status" value="1"/>
</dbReference>
<feature type="region of interest" description="Disordered" evidence="11">
    <location>
        <begin position="1967"/>
        <end position="1999"/>
    </location>
</feature>
<dbReference type="Pfam" id="PF17900">
    <property type="entry name" value="Peptidase_M1_N"/>
    <property type="match status" value="1"/>
</dbReference>
<evidence type="ECO:0000256" key="3">
    <source>
        <dbReference type="ARBA" id="ARBA00022670"/>
    </source>
</evidence>
<dbReference type="SMART" id="SM01396">
    <property type="entry name" value="BC10"/>
    <property type="match status" value="1"/>
</dbReference>
<keyword evidence="12" id="KW-1133">Transmembrane helix</keyword>
<accession>A0A4U0X963</accession>
<evidence type="ECO:0000259" key="15">
    <source>
        <dbReference type="Pfam" id="PF17900"/>
    </source>
</evidence>
<dbReference type="InterPro" id="IPR014782">
    <property type="entry name" value="Peptidase_M1_dom"/>
</dbReference>
<dbReference type="GO" id="GO:0005737">
    <property type="term" value="C:cytoplasm"/>
    <property type="evidence" value="ECO:0007669"/>
    <property type="project" value="TreeGrafter"/>
</dbReference>
<evidence type="ECO:0000259" key="13">
    <source>
        <dbReference type="Pfam" id="PF01433"/>
    </source>
</evidence>
<keyword evidence="6 9" id="KW-0862">Zinc</keyword>
<evidence type="ECO:0000256" key="9">
    <source>
        <dbReference type="PIRSR" id="PIRSR634016-3"/>
    </source>
</evidence>
<gene>
    <name evidence="16" type="ORF">B0A55_06262</name>
</gene>
<comment type="similarity">
    <text evidence="1">Belongs to the peptidase M1 family.</text>
</comment>
<feature type="transmembrane region" description="Helical" evidence="12">
    <location>
        <begin position="26"/>
        <end position="47"/>
    </location>
</feature>
<keyword evidence="7" id="KW-0482">Metalloprotease</keyword>
<evidence type="ECO:0000256" key="10">
    <source>
        <dbReference type="PIRSR" id="PIRSR634016-4"/>
    </source>
</evidence>
<keyword evidence="2" id="KW-0031">Aminopeptidase</keyword>
<dbReference type="EMBL" id="NAJQ01000278">
    <property type="protein sequence ID" value="TKA73134.1"/>
    <property type="molecule type" value="Genomic_DNA"/>
</dbReference>
<evidence type="ECO:0000256" key="4">
    <source>
        <dbReference type="ARBA" id="ARBA00022723"/>
    </source>
</evidence>
<dbReference type="InterPro" id="IPR027268">
    <property type="entry name" value="Peptidase_M4/M1_CTD_sf"/>
</dbReference>
<evidence type="ECO:0000256" key="5">
    <source>
        <dbReference type="ARBA" id="ARBA00022801"/>
    </source>
</evidence>
<dbReference type="GO" id="GO:0006508">
    <property type="term" value="P:proteolysis"/>
    <property type="evidence" value="ECO:0007669"/>
    <property type="project" value="UniProtKB-KW"/>
</dbReference>
<organism evidence="16 17">
    <name type="scientific">Friedmanniomyces simplex</name>
    <dbReference type="NCBI Taxonomy" id="329884"/>
    <lineage>
        <taxon>Eukaryota</taxon>
        <taxon>Fungi</taxon>
        <taxon>Dikarya</taxon>
        <taxon>Ascomycota</taxon>
        <taxon>Pezizomycotina</taxon>
        <taxon>Dothideomycetes</taxon>
        <taxon>Dothideomycetidae</taxon>
        <taxon>Mycosphaerellales</taxon>
        <taxon>Teratosphaeriaceae</taxon>
        <taxon>Friedmanniomyces</taxon>
    </lineage>
</organism>
<dbReference type="Proteomes" id="UP000309340">
    <property type="component" value="Unassembled WGS sequence"/>
</dbReference>
<dbReference type="Gene3D" id="1.25.50.20">
    <property type="match status" value="1"/>
</dbReference>
<dbReference type="InterPro" id="IPR024571">
    <property type="entry name" value="ERAP1-like_C_dom"/>
</dbReference>
<dbReference type="FunFam" id="2.60.40.1730:FF:000002">
    <property type="entry name" value="Aminopeptidase"/>
    <property type="match status" value="1"/>
</dbReference>
<dbReference type="InterPro" id="IPR001930">
    <property type="entry name" value="Peptidase_M1"/>
</dbReference>
<keyword evidence="12" id="KW-0472">Membrane</keyword>
<name>A0A4U0X963_9PEZI</name>
<dbReference type="FunFam" id="1.10.390.10:FF:000001">
    <property type="entry name" value="Aminopeptidase"/>
    <property type="match status" value="1"/>
</dbReference>
<evidence type="ECO:0000256" key="8">
    <source>
        <dbReference type="PIRSR" id="PIRSR634016-1"/>
    </source>
</evidence>
<feature type="binding site" evidence="9">
    <location>
        <position position="533"/>
    </location>
    <ligand>
        <name>Zn(2+)</name>
        <dbReference type="ChEBI" id="CHEBI:29105"/>
        <note>catalytic</note>
    </ligand>
</feature>